<accession>A0A402D3W0</accession>
<name>A0A402D3W0_9BACT</name>
<protein>
    <submittedName>
        <fullName evidence="1">Uncharacterized protein</fullName>
    </submittedName>
</protein>
<gene>
    <name evidence="1" type="ORF">CCAX7_17250</name>
</gene>
<keyword evidence="2" id="KW-1185">Reference proteome</keyword>
<organism evidence="1 2">
    <name type="scientific">Capsulimonas corticalis</name>
    <dbReference type="NCBI Taxonomy" id="2219043"/>
    <lineage>
        <taxon>Bacteria</taxon>
        <taxon>Bacillati</taxon>
        <taxon>Armatimonadota</taxon>
        <taxon>Armatimonadia</taxon>
        <taxon>Capsulimonadales</taxon>
        <taxon>Capsulimonadaceae</taxon>
        <taxon>Capsulimonas</taxon>
    </lineage>
</organism>
<evidence type="ECO:0000313" key="2">
    <source>
        <dbReference type="Proteomes" id="UP000287394"/>
    </source>
</evidence>
<sequence length="81" mass="9113">MGIAYNTSVDMTDGPNRNVSISMELKGAEQPNEILTPELLVALEEGVQSERTGREYTWEEAKQFARERRKAWTIVPDSLSA</sequence>
<reference evidence="1 2" key="1">
    <citation type="journal article" date="2019" name="Int. J. Syst. Evol. Microbiol.">
        <title>Capsulimonas corticalis gen. nov., sp. nov., an aerobic capsulated bacterium, of a novel bacterial order, Capsulimonadales ord. nov., of the class Armatimonadia of the phylum Armatimonadetes.</title>
        <authorList>
            <person name="Li J."/>
            <person name="Kudo C."/>
            <person name="Tonouchi A."/>
        </authorList>
    </citation>
    <scope>NUCLEOTIDE SEQUENCE [LARGE SCALE GENOMIC DNA]</scope>
    <source>
        <strain evidence="1 2">AX-7</strain>
    </source>
</reference>
<dbReference type="AlphaFoldDB" id="A0A402D3W0"/>
<dbReference type="EMBL" id="AP025739">
    <property type="protein sequence ID" value="BDI29674.1"/>
    <property type="molecule type" value="Genomic_DNA"/>
</dbReference>
<dbReference type="KEGG" id="ccot:CCAX7_17250"/>
<evidence type="ECO:0000313" key="1">
    <source>
        <dbReference type="EMBL" id="BDI29674.1"/>
    </source>
</evidence>
<proteinExistence type="predicted"/>
<dbReference type="RefSeq" id="WP_125206274.1">
    <property type="nucleotide sequence ID" value="NZ_AP025739.1"/>
</dbReference>
<dbReference type="Proteomes" id="UP000287394">
    <property type="component" value="Chromosome"/>
</dbReference>